<feature type="region of interest" description="Disordered" evidence="1">
    <location>
        <begin position="160"/>
        <end position="205"/>
    </location>
</feature>
<feature type="non-terminal residue" evidence="3">
    <location>
        <position position="610"/>
    </location>
</feature>
<dbReference type="SUPFAM" id="SSF48371">
    <property type="entry name" value="ARM repeat"/>
    <property type="match status" value="1"/>
</dbReference>
<feature type="region of interest" description="Disordered" evidence="1">
    <location>
        <begin position="17"/>
        <end position="37"/>
    </location>
</feature>
<proteinExistence type="predicted"/>
<reference evidence="3 4" key="1">
    <citation type="journal article" date="2018" name="Gigascience">
        <title>Genomes of trombidid mites reveal novel predicted allergens and laterally-transferred genes associated with secondary metabolism.</title>
        <authorList>
            <person name="Dong X."/>
            <person name="Chaisiri K."/>
            <person name="Xia D."/>
            <person name="Armstrong S.D."/>
            <person name="Fang Y."/>
            <person name="Donnelly M.J."/>
            <person name="Kadowaki T."/>
            <person name="McGarry J.W."/>
            <person name="Darby A.C."/>
            <person name="Makepeace B.L."/>
        </authorList>
    </citation>
    <scope>NUCLEOTIDE SEQUENCE [LARGE SCALE GENOMIC DNA]</scope>
    <source>
        <strain evidence="3">UoL-WK</strain>
    </source>
</reference>
<dbReference type="OrthoDB" id="6537946at2759"/>
<dbReference type="AlphaFoldDB" id="A0A443QD79"/>
<dbReference type="STRING" id="1965070.A0A443QD79"/>
<dbReference type="Proteomes" id="UP000285301">
    <property type="component" value="Unassembled WGS sequence"/>
</dbReference>
<feature type="domain" description="MI" evidence="2">
    <location>
        <begin position="238"/>
        <end position="361"/>
    </location>
</feature>
<dbReference type="Pfam" id="PF20750">
    <property type="entry name" value="PAP_NTPase"/>
    <property type="match status" value="1"/>
</dbReference>
<organism evidence="3 4">
    <name type="scientific">Dinothrombium tinctorium</name>
    <dbReference type="NCBI Taxonomy" id="1965070"/>
    <lineage>
        <taxon>Eukaryota</taxon>
        <taxon>Metazoa</taxon>
        <taxon>Ecdysozoa</taxon>
        <taxon>Arthropoda</taxon>
        <taxon>Chelicerata</taxon>
        <taxon>Arachnida</taxon>
        <taxon>Acari</taxon>
        <taxon>Acariformes</taxon>
        <taxon>Trombidiformes</taxon>
        <taxon>Prostigmata</taxon>
        <taxon>Anystina</taxon>
        <taxon>Parasitengona</taxon>
        <taxon>Trombidioidea</taxon>
        <taxon>Trombidiidae</taxon>
        <taxon>Dinothrombium</taxon>
    </lineage>
</organism>
<evidence type="ECO:0000313" key="3">
    <source>
        <dbReference type="EMBL" id="RWS00970.1"/>
    </source>
</evidence>
<dbReference type="GO" id="GO:0005634">
    <property type="term" value="C:nucleus"/>
    <property type="evidence" value="ECO:0007669"/>
    <property type="project" value="TreeGrafter"/>
</dbReference>
<sequence>MASNGDFNVNMKSLQNSDNFRSINPQHQASSSSSQANQVASGYQIKIQMIEVSSAGVNEKAKPEVVKIDASTQLNKDELPDKKGKYAYDPTFLKSLQNHPASMKKPDTLPKLNIIHDLPIPLRHTEPSDRYNRYSNAAVFDFLPYPMNVSSGRNPFGPGHAFSNRWSQSARDGSQQKESIRLPSNESDRKGQSCNSSLEKGSAPSSRGYYFLRGSSIKRESLKKQAESESVPELPTEKFESKSIELIGEFLNNRNLEESVLTLKQFCNEQSFPMFVSNTVNHALELSSHKDQLAVGELLSHLVVNNIFSKEKFYIGLDMILQLADDVVVDVPKFFEYMGNLLSPLFLSLSDVLRKPFFKNALKSCIISGKGGKLLSHILNSASSSTSANEVGSLWKSGNLSLSDFLSPEENEEEFIERNDLKEFFSPVKCSSEIESSTSIDRKSMKLDKFFDKITMKLQQNESTECITVANIDSNAKQQRNPQICGVSSPISILPPKEIDFQSTKKLEEFLQSFDQFESEEEMNHRMQVLSSLNEFVMKWMQNVSLQKKMPPEIAAQMKGKIFTFGSFRLGVHTKGANIDTLLVAPRHIDRTDFFTSFAEQLTALGTCEY</sequence>
<dbReference type="InterPro" id="IPR003891">
    <property type="entry name" value="Initiation_fac_eIF4g_MI"/>
</dbReference>
<dbReference type="InterPro" id="IPR016024">
    <property type="entry name" value="ARM-type_fold"/>
</dbReference>
<gene>
    <name evidence="3" type="ORF">B4U79_08352</name>
</gene>
<dbReference type="Gene3D" id="3.30.460.10">
    <property type="entry name" value="Beta Polymerase, domain 2"/>
    <property type="match status" value="1"/>
</dbReference>
<evidence type="ECO:0000259" key="2">
    <source>
        <dbReference type="PROSITE" id="PS51366"/>
    </source>
</evidence>
<name>A0A443QD79_9ACAR</name>
<protein>
    <submittedName>
        <fullName evidence="3">Poly(A) polymerase gamma-like protein</fullName>
    </submittedName>
</protein>
<accession>A0A443QD79</accession>
<dbReference type="Gene3D" id="1.25.40.180">
    <property type="match status" value="1"/>
</dbReference>
<dbReference type="InterPro" id="IPR043519">
    <property type="entry name" value="NT_sf"/>
</dbReference>
<dbReference type="InterPro" id="IPR048840">
    <property type="entry name" value="PolA_pol_NTPase"/>
</dbReference>
<feature type="compositionally biased region" description="Polar residues" evidence="1">
    <location>
        <begin position="17"/>
        <end position="27"/>
    </location>
</feature>
<comment type="caution">
    <text evidence="3">The sequence shown here is derived from an EMBL/GenBank/DDBJ whole genome shotgun (WGS) entry which is preliminary data.</text>
</comment>
<evidence type="ECO:0000313" key="4">
    <source>
        <dbReference type="Proteomes" id="UP000285301"/>
    </source>
</evidence>
<keyword evidence="4" id="KW-1185">Reference proteome</keyword>
<dbReference type="PROSITE" id="PS51366">
    <property type="entry name" value="MI"/>
    <property type="match status" value="1"/>
</dbReference>
<dbReference type="PANTHER" id="PTHR10682">
    <property type="entry name" value="POLY A POLYMERASE"/>
    <property type="match status" value="1"/>
</dbReference>
<dbReference type="PANTHER" id="PTHR10682:SF10">
    <property type="entry name" value="POLYNUCLEOTIDE ADENYLYLTRANSFERASE"/>
    <property type="match status" value="1"/>
</dbReference>
<dbReference type="SUPFAM" id="SSF81301">
    <property type="entry name" value="Nucleotidyltransferase"/>
    <property type="match status" value="1"/>
</dbReference>
<dbReference type="GO" id="GO:1990817">
    <property type="term" value="F:poly(A) RNA polymerase activity"/>
    <property type="evidence" value="ECO:0007669"/>
    <property type="project" value="TreeGrafter"/>
</dbReference>
<dbReference type="EMBL" id="NCKU01010094">
    <property type="protein sequence ID" value="RWS00970.1"/>
    <property type="molecule type" value="Genomic_DNA"/>
</dbReference>
<feature type="compositionally biased region" description="Basic and acidic residues" evidence="1">
    <location>
        <begin position="174"/>
        <end position="191"/>
    </location>
</feature>
<feature type="compositionally biased region" description="Polar residues" evidence="1">
    <location>
        <begin position="164"/>
        <end position="173"/>
    </location>
</feature>
<evidence type="ECO:0000256" key="1">
    <source>
        <dbReference type="SAM" id="MobiDB-lite"/>
    </source>
</evidence>
<feature type="compositionally biased region" description="Polar residues" evidence="1">
    <location>
        <begin position="192"/>
        <end position="205"/>
    </location>
</feature>
<dbReference type="Pfam" id="PF02847">
    <property type="entry name" value="MA3"/>
    <property type="match status" value="1"/>
</dbReference>
<feature type="compositionally biased region" description="Low complexity" evidence="1">
    <location>
        <begin position="28"/>
        <end position="37"/>
    </location>
</feature>